<protein>
    <submittedName>
        <fullName evidence="3">N-hydroxyarylamine O-acetyltransferase</fullName>
    </submittedName>
</protein>
<gene>
    <name evidence="3" type="ORF">SAMN04487820_11110</name>
</gene>
<proteinExistence type="inferred from homology"/>
<dbReference type="Pfam" id="PF00797">
    <property type="entry name" value="Acetyltransf_2"/>
    <property type="match status" value="1"/>
</dbReference>
<keyword evidence="4" id="KW-1185">Reference proteome</keyword>
<evidence type="ECO:0000313" key="4">
    <source>
        <dbReference type="Proteomes" id="UP000199213"/>
    </source>
</evidence>
<organism evidence="3 4">
    <name type="scientific">Actinopolyspora mzabensis</name>
    <dbReference type="NCBI Taxonomy" id="995066"/>
    <lineage>
        <taxon>Bacteria</taxon>
        <taxon>Bacillati</taxon>
        <taxon>Actinomycetota</taxon>
        <taxon>Actinomycetes</taxon>
        <taxon>Actinopolysporales</taxon>
        <taxon>Actinopolysporaceae</taxon>
        <taxon>Actinopolyspora</taxon>
    </lineage>
</organism>
<dbReference type="SUPFAM" id="SSF54001">
    <property type="entry name" value="Cysteine proteinases"/>
    <property type="match status" value="1"/>
</dbReference>
<dbReference type="PANTHER" id="PTHR11786:SF0">
    <property type="entry name" value="ARYLAMINE N-ACETYLTRANSFERASE 4-RELATED"/>
    <property type="match status" value="1"/>
</dbReference>
<dbReference type="Gene3D" id="2.40.128.150">
    <property type="entry name" value="Cysteine proteinases"/>
    <property type="match status" value="1"/>
</dbReference>
<dbReference type="PRINTS" id="PR01543">
    <property type="entry name" value="ANATRNSFRASE"/>
</dbReference>
<sequence>MTTIESRHLDIDEWDVATVSVDDYLARVGQSEPAAPSVAALHALHEAHVRAIPFENIDVVLGQHPGLGLEAIQPKLLGRARGGYCYEHALLFAAVLQRLGFTVSRHMARVQPLRPGPYSHMMLLVSFAEGDYLADVGFGAGVPHPMPLRDGAEVDQYGIRHRLSRDGAFWYLQKWTSEGWESLHAFDTTPSRAVDYEVAHHYTATHPNSPFVGKPVVMRPERVATRKLLGDELVVEHASGEVERTPVPGDELGRRLRELDVELTEQELSVLRGKLGV</sequence>
<dbReference type="RefSeq" id="WP_092630958.1">
    <property type="nucleotide sequence ID" value="NZ_FNFM01000011.1"/>
</dbReference>
<dbReference type="InterPro" id="IPR001447">
    <property type="entry name" value="Arylamine_N-AcTrfase"/>
</dbReference>
<evidence type="ECO:0000313" key="3">
    <source>
        <dbReference type="EMBL" id="SDK68862.1"/>
    </source>
</evidence>
<comment type="similarity">
    <text evidence="1 2">Belongs to the arylamine N-acetyltransferase family.</text>
</comment>
<dbReference type="PANTHER" id="PTHR11786">
    <property type="entry name" value="N-HYDROXYARYLAMINE O-ACETYLTRANSFERASE"/>
    <property type="match status" value="1"/>
</dbReference>
<dbReference type="AlphaFoldDB" id="A0A1G9DY90"/>
<dbReference type="EMBL" id="FNFM01000011">
    <property type="protein sequence ID" value="SDK68862.1"/>
    <property type="molecule type" value="Genomic_DNA"/>
</dbReference>
<keyword evidence="3" id="KW-0808">Transferase</keyword>
<name>A0A1G9DY90_ACTMZ</name>
<evidence type="ECO:0000256" key="1">
    <source>
        <dbReference type="ARBA" id="ARBA00006547"/>
    </source>
</evidence>
<dbReference type="Proteomes" id="UP000199213">
    <property type="component" value="Unassembled WGS sequence"/>
</dbReference>
<dbReference type="InterPro" id="IPR038765">
    <property type="entry name" value="Papain-like_cys_pep_sf"/>
</dbReference>
<dbReference type="Gene3D" id="3.30.2140.10">
    <property type="entry name" value="Arylamine N-acetyltransferase"/>
    <property type="match status" value="1"/>
</dbReference>
<reference evidence="4" key="1">
    <citation type="submission" date="2016-10" db="EMBL/GenBank/DDBJ databases">
        <authorList>
            <person name="Varghese N."/>
            <person name="Submissions S."/>
        </authorList>
    </citation>
    <scope>NUCLEOTIDE SEQUENCE [LARGE SCALE GENOMIC DNA]</scope>
    <source>
        <strain evidence="4">DSM 45460</strain>
    </source>
</reference>
<dbReference type="GO" id="GO:0016407">
    <property type="term" value="F:acetyltransferase activity"/>
    <property type="evidence" value="ECO:0007669"/>
    <property type="project" value="InterPro"/>
</dbReference>
<dbReference type="OrthoDB" id="7181050at2"/>
<evidence type="ECO:0000256" key="2">
    <source>
        <dbReference type="RuleBase" id="RU003452"/>
    </source>
</evidence>
<accession>A0A1G9DY90</accession>